<proteinExistence type="predicted"/>
<dbReference type="EMBL" id="MLHK01000063">
    <property type="protein sequence ID" value="OOF43873.1"/>
    <property type="molecule type" value="Genomic_DNA"/>
</dbReference>
<evidence type="ECO:0000313" key="1">
    <source>
        <dbReference type="EMBL" id="OOF43873.1"/>
    </source>
</evidence>
<dbReference type="Gene3D" id="3.10.450.620">
    <property type="entry name" value="JHP933, nucleotidyltransferase-like core domain"/>
    <property type="match status" value="1"/>
</dbReference>
<accession>A0A1V3INV9</accession>
<dbReference type="RefSeq" id="WP_077474556.1">
    <property type="nucleotide sequence ID" value="NZ_MLHK01000063.1"/>
</dbReference>
<evidence type="ECO:0008006" key="3">
    <source>
        <dbReference type="Google" id="ProtNLM"/>
    </source>
</evidence>
<name>A0A1V3INV9_9PAST</name>
<gene>
    <name evidence="1" type="ORF">BKK51_10570</name>
</gene>
<dbReference type="Gene3D" id="1.20.58.1790">
    <property type="entry name" value="JHP933, helical tail domain"/>
    <property type="match status" value="1"/>
</dbReference>
<dbReference type="InterPro" id="IPR014942">
    <property type="entry name" value="AbiEii"/>
</dbReference>
<organism evidence="1 2">
    <name type="scientific">Rodentibacter trehalosifermentans</name>
    <dbReference type="NCBI Taxonomy" id="1908263"/>
    <lineage>
        <taxon>Bacteria</taxon>
        <taxon>Pseudomonadati</taxon>
        <taxon>Pseudomonadota</taxon>
        <taxon>Gammaproteobacteria</taxon>
        <taxon>Pasteurellales</taxon>
        <taxon>Pasteurellaceae</taxon>
        <taxon>Rodentibacter</taxon>
    </lineage>
</organism>
<reference evidence="1 2" key="1">
    <citation type="submission" date="2016-10" db="EMBL/GenBank/DDBJ databases">
        <title>Rodentibacter gen. nov. and new species.</title>
        <authorList>
            <person name="Christensen H."/>
        </authorList>
    </citation>
    <scope>NUCLEOTIDE SEQUENCE [LARGE SCALE GENOMIC DNA]</scope>
    <source>
        <strain evidence="1 2">H1983213011</strain>
    </source>
</reference>
<evidence type="ECO:0000313" key="2">
    <source>
        <dbReference type="Proteomes" id="UP000188728"/>
    </source>
</evidence>
<dbReference type="Pfam" id="PF08843">
    <property type="entry name" value="AbiEii"/>
    <property type="match status" value="1"/>
</dbReference>
<sequence length="325" mass="37090">METQKSNNVILTERDKQHERLMRAVLHNLVETPLVLKGGTALYLGYGLNRFSEDLDFDSDKKLNLVNKIKSSAPHGIVIDEVNVKKDTDTVSRYMVNYHVRDTGHKDSLKIEISYRNPPPTEQISVQNGIRVASIERITDNKLNAAFDGENTRTKGRDLFDLHFIAKNYGDMLSLPILERLRTFSQDPDKLVSAYSEDIKADPLLNKIMDVDTISLELNEIAEKLHTARSSIKMEEETPAKALKRVLHSRRTSIPSEDEQDLDLNFDPNFELDSESRIAVENAIYQQMNAEEILNRYAEKSTNMNKSEIQSSTINSIISKALKRR</sequence>
<dbReference type="Proteomes" id="UP000188728">
    <property type="component" value="Unassembled WGS sequence"/>
</dbReference>
<protein>
    <recommendedName>
        <fullName evidence="3">Nucleotidyl transferase AbiEii/AbiGii toxin family protein</fullName>
    </recommendedName>
</protein>
<comment type="caution">
    <text evidence="1">The sequence shown here is derived from an EMBL/GenBank/DDBJ whole genome shotgun (WGS) entry which is preliminary data.</text>
</comment>
<dbReference type="AlphaFoldDB" id="A0A1V3INV9"/>